<dbReference type="AlphaFoldDB" id="A0A8S1P4E6"/>
<evidence type="ECO:0000313" key="1">
    <source>
        <dbReference type="EMBL" id="CAD8097851.1"/>
    </source>
</evidence>
<proteinExistence type="predicted"/>
<dbReference type="OrthoDB" id="315447at2759"/>
<protein>
    <submittedName>
        <fullName evidence="1">Uncharacterized protein</fullName>
    </submittedName>
</protein>
<reference evidence="1" key="1">
    <citation type="submission" date="2021-01" db="EMBL/GenBank/DDBJ databases">
        <authorList>
            <consortium name="Genoscope - CEA"/>
            <person name="William W."/>
        </authorList>
    </citation>
    <scope>NUCLEOTIDE SEQUENCE</scope>
</reference>
<evidence type="ECO:0000313" key="2">
    <source>
        <dbReference type="Proteomes" id="UP000692954"/>
    </source>
</evidence>
<dbReference type="Proteomes" id="UP000692954">
    <property type="component" value="Unassembled WGS sequence"/>
</dbReference>
<comment type="caution">
    <text evidence="1">The sequence shown here is derived from an EMBL/GenBank/DDBJ whole genome shotgun (WGS) entry which is preliminary data.</text>
</comment>
<keyword evidence="2" id="KW-1185">Reference proteome</keyword>
<sequence length="54" mass="6219">MMEQIENDSPLQSIRQKNTSALKNLDLCEILNEEIEQFNYSAKSLSESQSKTQI</sequence>
<accession>A0A8S1P4E6</accession>
<organism evidence="1 2">
    <name type="scientific">Paramecium sonneborni</name>
    <dbReference type="NCBI Taxonomy" id="65129"/>
    <lineage>
        <taxon>Eukaryota</taxon>
        <taxon>Sar</taxon>
        <taxon>Alveolata</taxon>
        <taxon>Ciliophora</taxon>
        <taxon>Intramacronucleata</taxon>
        <taxon>Oligohymenophorea</taxon>
        <taxon>Peniculida</taxon>
        <taxon>Parameciidae</taxon>
        <taxon>Paramecium</taxon>
    </lineage>
</organism>
<gene>
    <name evidence="1" type="ORF">PSON_ATCC_30995.1.T0690096</name>
</gene>
<name>A0A8S1P4E6_9CILI</name>
<dbReference type="EMBL" id="CAJJDN010000069">
    <property type="protein sequence ID" value="CAD8097851.1"/>
    <property type="molecule type" value="Genomic_DNA"/>
</dbReference>